<keyword evidence="7" id="KW-0472">Membrane</keyword>
<evidence type="ECO:0000313" key="9">
    <source>
        <dbReference type="EnsemblMetazoa" id="XP_037877561.1"/>
    </source>
</evidence>
<evidence type="ECO:0000256" key="5">
    <source>
        <dbReference type="ARBA" id="ARBA00022679"/>
    </source>
</evidence>
<reference evidence="9" key="2">
    <citation type="submission" date="2022-06" db="UniProtKB">
        <authorList>
            <consortium name="EnsemblMetazoa"/>
        </authorList>
    </citation>
    <scope>IDENTIFICATION</scope>
    <source>
        <strain evidence="9">p50T (Dazao)</strain>
    </source>
</reference>
<dbReference type="PANTHER" id="PTHR48438">
    <property type="entry name" value="ALPHA-(1,3)-FUCOSYLTRANSFERASE C-RELATED"/>
    <property type="match status" value="1"/>
</dbReference>
<keyword evidence="4 7" id="KW-0328">Glycosyltransferase</keyword>
<feature type="domain" description="Fucosyltransferase C-terminal" evidence="8">
    <location>
        <begin position="317"/>
        <end position="501"/>
    </location>
</feature>
<dbReference type="EC" id="2.4.1.-" evidence="7"/>
<keyword evidence="7" id="KW-0812">Transmembrane</keyword>
<evidence type="ECO:0000256" key="2">
    <source>
        <dbReference type="ARBA" id="ARBA00004922"/>
    </source>
</evidence>
<dbReference type="InterPro" id="IPR038577">
    <property type="entry name" value="GT10-like_C_sf"/>
</dbReference>
<keyword evidence="10" id="KW-1185">Reference proteome</keyword>
<comment type="subcellular location">
    <subcellularLocation>
        <location evidence="1">Golgi apparatus membrane</location>
        <topology evidence="1">Single-pass type II membrane protein</topology>
    </subcellularLocation>
    <subcellularLocation>
        <location evidence="7">Golgi apparatus</location>
        <location evidence="7">Golgi stack membrane</location>
        <topology evidence="7">Single-pass type II membrane protein</topology>
    </subcellularLocation>
</comment>
<dbReference type="Gene3D" id="3.40.50.11660">
    <property type="entry name" value="Glycosyl transferase family 10, C-terminal domain"/>
    <property type="match status" value="2"/>
</dbReference>
<evidence type="ECO:0000256" key="3">
    <source>
        <dbReference type="ARBA" id="ARBA00008919"/>
    </source>
</evidence>
<sequence>MDPVTKEVEIKLSRKTKIAAWFVSNCRAPSGRDIFFKEVQRELNKHGLSVDVYGECGNKICPRDDESKCFKLIERDYYFYFAFENSLSEDYVTEKLLTAIRNYAIPVVYGAANYTRFMPNGTYLNGRDLGAKELARQMIEIYEDKKKYKRFFKWHNHYSYHDVYESPESDSICKLCAIINNNTVFDKATVYEDFNSWWNPKWTSPRGVPFAYMGKGQEGFIQRKCPHTNCFVTADRNLLGDYTKFDVIAFAGPDVFAQIDLTVTLIGHGHSDWIRSPMGYFNVKDKNENVIGPNKIMHWMKIEDMEPVSEDFKIQLKSKSKAAAWFVSNCYTRSKREDFANELQVELKKHNLELDIYGRCGNLKCSRDTEEACDEMIREKYYFYLSFENSFGEDYVTEKLLHALEFDAVPVVYGGANYTRFMPEGIYLNARELGAAALAEKMAYLIKTPDRYIDMFKWKNHYTYFRKFRRVDTDEYCLFCTILNQEDKVKSISVYENFRKWWDPPNRC</sequence>
<dbReference type="PANTHER" id="PTHR48438:SF1">
    <property type="entry name" value="ALPHA-(1,3)-FUCOSYLTRANSFERASE C-RELATED"/>
    <property type="match status" value="1"/>
</dbReference>
<dbReference type="Pfam" id="PF00852">
    <property type="entry name" value="Glyco_transf_10"/>
    <property type="match status" value="2"/>
</dbReference>
<dbReference type="AlphaFoldDB" id="A0A8R2R613"/>
<name>A0A8R2R613_BOMMO</name>
<organism evidence="9 10">
    <name type="scientific">Bombyx mori</name>
    <name type="common">Silk moth</name>
    <dbReference type="NCBI Taxonomy" id="7091"/>
    <lineage>
        <taxon>Eukaryota</taxon>
        <taxon>Metazoa</taxon>
        <taxon>Ecdysozoa</taxon>
        <taxon>Arthropoda</taxon>
        <taxon>Hexapoda</taxon>
        <taxon>Insecta</taxon>
        <taxon>Pterygota</taxon>
        <taxon>Neoptera</taxon>
        <taxon>Endopterygota</taxon>
        <taxon>Lepidoptera</taxon>
        <taxon>Glossata</taxon>
        <taxon>Ditrysia</taxon>
        <taxon>Bombycoidea</taxon>
        <taxon>Bombycidae</taxon>
        <taxon>Bombycinae</taxon>
        <taxon>Bombyx</taxon>
    </lineage>
</organism>
<dbReference type="InterPro" id="IPR055270">
    <property type="entry name" value="Glyco_tran_10_C"/>
</dbReference>
<evidence type="ECO:0000256" key="1">
    <source>
        <dbReference type="ARBA" id="ARBA00004323"/>
    </source>
</evidence>
<dbReference type="SUPFAM" id="SSF53756">
    <property type="entry name" value="UDP-Glycosyltransferase/glycogen phosphorylase"/>
    <property type="match status" value="2"/>
</dbReference>
<dbReference type="GO" id="GO:0008417">
    <property type="term" value="F:fucosyltransferase activity"/>
    <property type="evidence" value="ECO:0007669"/>
    <property type="project" value="InterPro"/>
</dbReference>
<reference evidence="10" key="1">
    <citation type="journal article" date="2008" name="Insect Biochem. Mol. Biol.">
        <title>The genome of a lepidopteran model insect, the silkworm Bombyx mori.</title>
        <authorList>
            <consortium name="International Silkworm Genome Consortium"/>
        </authorList>
    </citation>
    <scope>NUCLEOTIDE SEQUENCE [LARGE SCALE GENOMIC DNA]</scope>
    <source>
        <strain evidence="10">p50T</strain>
    </source>
</reference>
<keyword evidence="6 7" id="KW-0333">Golgi apparatus</keyword>
<evidence type="ECO:0000256" key="7">
    <source>
        <dbReference type="RuleBase" id="RU003832"/>
    </source>
</evidence>
<evidence type="ECO:0000256" key="4">
    <source>
        <dbReference type="ARBA" id="ARBA00022676"/>
    </source>
</evidence>
<evidence type="ECO:0000256" key="6">
    <source>
        <dbReference type="ARBA" id="ARBA00023034"/>
    </source>
</evidence>
<dbReference type="InterPro" id="IPR001503">
    <property type="entry name" value="Glyco_trans_10"/>
</dbReference>
<accession>A0A8R2R613</accession>
<evidence type="ECO:0000313" key="10">
    <source>
        <dbReference type="Proteomes" id="UP000005204"/>
    </source>
</evidence>
<dbReference type="GO" id="GO:0000139">
    <property type="term" value="C:Golgi membrane"/>
    <property type="evidence" value="ECO:0007669"/>
    <property type="project" value="UniProtKB-SubCell"/>
</dbReference>
<dbReference type="Proteomes" id="UP000005204">
    <property type="component" value="Unassembled WGS sequence"/>
</dbReference>
<dbReference type="GO" id="GO:0032580">
    <property type="term" value="C:Golgi cisterna membrane"/>
    <property type="evidence" value="ECO:0007669"/>
    <property type="project" value="UniProtKB-SubCell"/>
</dbReference>
<evidence type="ECO:0000259" key="8">
    <source>
        <dbReference type="Pfam" id="PF00852"/>
    </source>
</evidence>
<proteinExistence type="inferred from homology"/>
<comment type="similarity">
    <text evidence="3 7">Belongs to the glycosyltransferase 10 family.</text>
</comment>
<feature type="domain" description="Fucosyltransferase C-terminal" evidence="8">
    <location>
        <begin position="13"/>
        <end position="197"/>
    </location>
</feature>
<comment type="pathway">
    <text evidence="2">Protein modification; protein glycosylation.</text>
</comment>
<protein>
    <recommendedName>
        <fullName evidence="7">Fucosyltransferase</fullName>
        <ecNumber evidence="7">2.4.1.-</ecNumber>
    </recommendedName>
</protein>
<dbReference type="EnsemblMetazoa" id="XM_038021633.1">
    <property type="protein sequence ID" value="XP_037877561.1"/>
    <property type="gene ID" value="LOC119631140"/>
</dbReference>
<keyword evidence="5 7" id="KW-0808">Transferase</keyword>